<keyword evidence="2" id="KW-1185">Reference proteome</keyword>
<protein>
    <submittedName>
        <fullName evidence="1">Uncharacterized protein</fullName>
    </submittedName>
</protein>
<reference evidence="1 2" key="1">
    <citation type="journal article" date="2022" name="G3 (Bethesda)">
        <title>Whole-genome sequence and methylome profiling of the almond [Prunus dulcis (Mill.) D.A. Webb] cultivar 'Nonpareil'.</title>
        <authorList>
            <person name="D'Amico-Willman K.M."/>
            <person name="Ouma W.Z."/>
            <person name="Meulia T."/>
            <person name="Sideli G.M."/>
            <person name="Gradziel T.M."/>
            <person name="Fresnedo-Ramirez J."/>
        </authorList>
    </citation>
    <scope>NUCLEOTIDE SEQUENCE [LARGE SCALE GENOMIC DNA]</scope>
    <source>
        <strain evidence="1">Clone GOH B32 T37-40</strain>
    </source>
</reference>
<dbReference type="EMBL" id="JAJFAZ020000004">
    <property type="protein sequence ID" value="KAI5335886.1"/>
    <property type="molecule type" value="Genomic_DNA"/>
</dbReference>
<name>A0AAD4Z7Y2_PRUDU</name>
<sequence>MSHQSLVLNCDGAVVTGSTVRGLGVRLAIKMVSFFAVLLVMDRLDLMFWELNLGDAGRVVHGFMERNLRIENRSSGYSESMIPVLGESIAV</sequence>
<evidence type="ECO:0000313" key="1">
    <source>
        <dbReference type="EMBL" id="KAI5335886.1"/>
    </source>
</evidence>
<evidence type="ECO:0000313" key="2">
    <source>
        <dbReference type="Proteomes" id="UP001054821"/>
    </source>
</evidence>
<organism evidence="1 2">
    <name type="scientific">Prunus dulcis</name>
    <name type="common">Almond</name>
    <name type="synonym">Amygdalus dulcis</name>
    <dbReference type="NCBI Taxonomy" id="3755"/>
    <lineage>
        <taxon>Eukaryota</taxon>
        <taxon>Viridiplantae</taxon>
        <taxon>Streptophyta</taxon>
        <taxon>Embryophyta</taxon>
        <taxon>Tracheophyta</taxon>
        <taxon>Spermatophyta</taxon>
        <taxon>Magnoliopsida</taxon>
        <taxon>eudicotyledons</taxon>
        <taxon>Gunneridae</taxon>
        <taxon>Pentapetalae</taxon>
        <taxon>rosids</taxon>
        <taxon>fabids</taxon>
        <taxon>Rosales</taxon>
        <taxon>Rosaceae</taxon>
        <taxon>Amygdaloideae</taxon>
        <taxon>Amygdaleae</taxon>
        <taxon>Prunus</taxon>
    </lineage>
</organism>
<comment type="caution">
    <text evidence="1">The sequence shown here is derived from an EMBL/GenBank/DDBJ whole genome shotgun (WGS) entry which is preliminary data.</text>
</comment>
<gene>
    <name evidence="1" type="ORF">L3X38_026020</name>
</gene>
<proteinExistence type="predicted"/>
<dbReference type="Proteomes" id="UP001054821">
    <property type="component" value="Chromosome 4"/>
</dbReference>
<accession>A0AAD4Z7Y2</accession>
<dbReference type="AlphaFoldDB" id="A0AAD4Z7Y2"/>